<dbReference type="EMBL" id="UOFL01000033">
    <property type="protein sequence ID" value="VAW71874.1"/>
    <property type="molecule type" value="Genomic_DNA"/>
</dbReference>
<protein>
    <submittedName>
        <fullName evidence="1">Uncharacterized protein</fullName>
    </submittedName>
</protein>
<proteinExistence type="predicted"/>
<gene>
    <name evidence="1" type="ORF">MNBD_GAMMA12-1808</name>
</gene>
<accession>A0A3B0YSP0</accession>
<evidence type="ECO:0000313" key="1">
    <source>
        <dbReference type="EMBL" id="VAW71874.1"/>
    </source>
</evidence>
<dbReference type="Pfam" id="PF24702">
    <property type="entry name" value="DUF7665"/>
    <property type="match status" value="1"/>
</dbReference>
<dbReference type="InterPro" id="IPR056082">
    <property type="entry name" value="BilB-like"/>
</dbReference>
<organism evidence="1">
    <name type="scientific">hydrothermal vent metagenome</name>
    <dbReference type="NCBI Taxonomy" id="652676"/>
    <lineage>
        <taxon>unclassified sequences</taxon>
        <taxon>metagenomes</taxon>
        <taxon>ecological metagenomes</taxon>
    </lineage>
</organism>
<dbReference type="AlphaFoldDB" id="A0A3B0YSP0"/>
<reference evidence="1" key="1">
    <citation type="submission" date="2018-06" db="EMBL/GenBank/DDBJ databases">
        <authorList>
            <person name="Zhirakovskaya E."/>
        </authorList>
    </citation>
    <scope>NUCLEOTIDE SEQUENCE</scope>
</reference>
<sequence>MKTRIFVQSPILDDISVIQVDSDTSPESIHAACMELLPEQFRQDDFELFDEVDDDNEEPSDSTLSKNEKHFHLGRCHKVKVTVRYAGRTVEKNFTPVATIERIKYWAVKEIGISHDDANELVLQLAGSDDQPPRDRHVGCYVGESGCAVVFDLVRAYTVNGDVSYSPDEVALRQHVESGSFLSGDSSGRWSLRSVIWPHVIVDIVARNGDVYTLRLQCEGYPQQAPTGTFWNVGNNSQLEACRWPRGGQRVGKALRTDWQGGAALYIPCDRTSIAGHDQWNQLYPAWIWKSRLGLVQYINVVWELLNGDDYVSP</sequence>
<name>A0A3B0YSP0_9ZZZZ</name>